<keyword evidence="15" id="KW-0408">Iron</keyword>
<evidence type="ECO:0000256" key="8">
    <source>
        <dbReference type="ARBA" id="ARBA00022475"/>
    </source>
</evidence>
<evidence type="ECO:0000256" key="21">
    <source>
        <dbReference type="RuleBase" id="RU004497"/>
    </source>
</evidence>
<evidence type="ECO:0000256" key="15">
    <source>
        <dbReference type="ARBA" id="ARBA00023004"/>
    </source>
</evidence>
<dbReference type="SUPFAM" id="SSF50022">
    <property type="entry name" value="ISP domain"/>
    <property type="match status" value="1"/>
</dbReference>
<evidence type="ECO:0000256" key="12">
    <source>
        <dbReference type="ARBA" id="ARBA00022967"/>
    </source>
</evidence>
<dbReference type="InterPro" id="IPR005805">
    <property type="entry name" value="Rieske_Fe-S_prot_C"/>
</dbReference>
<comment type="subunit">
    <text evidence="4 21">The main subunits of complex b-c1 are: cytochrome b, cytochrome c1 and the Rieske protein.</text>
</comment>
<evidence type="ECO:0000256" key="9">
    <source>
        <dbReference type="ARBA" id="ARBA00022692"/>
    </source>
</evidence>
<evidence type="ECO:0000256" key="1">
    <source>
        <dbReference type="ARBA" id="ARBA00002444"/>
    </source>
</evidence>
<keyword evidence="13 20" id="KW-0249">Electron transport</keyword>
<dbReference type="FunFam" id="2.102.10.10:FF:000001">
    <property type="entry name" value="Cytochrome b-c1 complex subunit Rieske, mitochondrial"/>
    <property type="match status" value="1"/>
</dbReference>
<dbReference type="Pfam" id="PF00355">
    <property type="entry name" value="Rieske"/>
    <property type="match status" value="1"/>
</dbReference>
<keyword evidence="14" id="KW-1133">Transmembrane helix</keyword>
<comment type="subcellular location">
    <subcellularLocation>
        <location evidence="2">Cell membrane</location>
        <topology evidence="2">Single-pass membrane protein</topology>
    </subcellularLocation>
</comment>
<accession>A0A917FBX3</accession>
<comment type="caution">
    <text evidence="23">The sequence shown here is derived from an EMBL/GenBank/DDBJ whole genome shotgun (WGS) entry which is preliminary data.</text>
</comment>
<evidence type="ECO:0000256" key="5">
    <source>
        <dbReference type="ARBA" id="ARBA00012951"/>
    </source>
</evidence>
<feature type="domain" description="Rieske" evidence="22">
    <location>
        <begin position="81"/>
        <end position="174"/>
    </location>
</feature>
<evidence type="ECO:0000256" key="13">
    <source>
        <dbReference type="ARBA" id="ARBA00022982"/>
    </source>
</evidence>
<dbReference type="EC" id="7.1.1.8" evidence="5 20"/>
<dbReference type="Pfam" id="PF10399">
    <property type="entry name" value="UCR_Fe-S_N"/>
    <property type="match status" value="1"/>
</dbReference>
<dbReference type="CDD" id="cd03470">
    <property type="entry name" value="Rieske_cytochrome_bc1"/>
    <property type="match status" value="1"/>
</dbReference>
<dbReference type="InterPro" id="IPR036922">
    <property type="entry name" value="Rieske_2Fe-2S_sf"/>
</dbReference>
<dbReference type="PRINTS" id="PR00162">
    <property type="entry name" value="RIESKE"/>
</dbReference>
<dbReference type="NCBIfam" id="TIGR01416">
    <property type="entry name" value="Rieske_proteo"/>
    <property type="match status" value="1"/>
</dbReference>
<evidence type="ECO:0000259" key="22">
    <source>
        <dbReference type="PROSITE" id="PS51296"/>
    </source>
</evidence>
<evidence type="ECO:0000256" key="4">
    <source>
        <dbReference type="ARBA" id="ARBA00011649"/>
    </source>
</evidence>
<dbReference type="RefSeq" id="WP_188665362.1">
    <property type="nucleotide sequence ID" value="NZ_BMHV01000017.1"/>
</dbReference>
<proteinExistence type="inferred from homology"/>
<keyword evidence="24" id="KW-1185">Reference proteome</keyword>
<comment type="function">
    <text evidence="1">Component of the ubiquinol-cytochrome c reductase complex (complex III or cytochrome b-c1 complex), which is a respiratory chain that generates an electrochemical potential coupled to ATP synthesis.</text>
</comment>
<gene>
    <name evidence="23" type="ORF">GCM10011332_23570</name>
</gene>
<keyword evidence="10" id="KW-0001">2Fe-2S</keyword>
<keyword evidence="7 20" id="KW-0813">Transport</keyword>
<name>A0A917FBX3_9PROT</name>
<dbReference type="AlphaFoldDB" id="A0A917FBX3"/>
<keyword evidence="9" id="KW-0812">Transmembrane</keyword>
<keyword evidence="11" id="KW-0479">Metal-binding</keyword>
<comment type="similarity">
    <text evidence="3">Belongs to the Rieske iron-sulfur protein family.</text>
</comment>
<evidence type="ECO:0000256" key="18">
    <source>
        <dbReference type="ARBA" id="ARBA00023157"/>
    </source>
</evidence>
<dbReference type="PANTHER" id="PTHR10134">
    <property type="entry name" value="CYTOCHROME B-C1 COMPLEX SUBUNIT RIESKE, MITOCHONDRIAL"/>
    <property type="match status" value="1"/>
</dbReference>
<dbReference type="EMBL" id="BMHV01000017">
    <property type="protein sequence ID" value="GGF68694.1"/>
    <property type="molecule type" value="Genomic_DNA"/>
</dbReference>
<keyword evidence="18" id="KW-1015">Disulfide bond</keyword>
<evidence type="ECO:0000256" key="11">
    <source>
        <dbReference type="ARBA" id="ARBA00022723"/>
    </source>
</evidence>
<dbReference type="Proteomes" id="UP000632498">
    <property type="component" value="Unassembled WGS sequence"/>
</dbReference>
<dbReference type="InterPro" id="IPR014349">
    <property type="entry name" value="Rieske_Fe-S_prot"/>
</dbReference>
<comment type="catalytic activity">
    <reaction evidence="19 20">
        <text>a quinol + 2 Fe(III)-[cytochrome c](out) = a quinone + 2 Fe(II)-[cytochrome c](out) + 2 H(+)(out)</text>
        <dbReference type="Rhea" id="RHEA:11484"/>
        <dbReference type="Rhea" id="RHEA-COMP:10350"/>
        <dbReference type="Rhea" id="RHEA-COMP:14399"/>
        <dbReference type="ChEBI" id="CHEBI:15378"/>
        <dbReference type="ChEBI" id="CHEBI:24646"/>
        <dbReference type="ChEBI" id="CHEBI:29033"/>
        <dbReference type="ChEBI" id="CHEBI:29034"/>
        <dbReference type="ChEBI" id="CHEBI:132124"/>
        <dbReference type="EC" id="7.1.1.8"/>
    </reaction>
</comment>
<keyword evidence="12" id="KW-1278">Translocase</keyword>
<keyword evidence="8" id="KW-1003">Cell membrane</keyword>
<evidence type="ECO:0000256" key="17">
    <source>
        <dbReference type="ARBA" id="ARBA00023136"/>
    </source>
</evidence>
<evidence type="ECO:0000256" key="3">
    <source>
        <dbReference type="ARBA" id="ARBA00010651"/>
    </source>
</evidence>
<dbReference type="Gene3D" id="2.102.10.10">
    <property type="entry name" value="Rieske [2Fe-2S] iron-sulphur domain"/>
    <property type="match status" value="1"/>
</dbReference>
<dbReference type="GO" id="GO:0046872">
    <property type="term" value="F:metal ion binding"/>
    <property type="evidence" value="ECO:0007669"/>
    <property type="project" value="UniProtKB-KW"/>
</dbReference>
<sequence length="176" mass="19455">MSTTVSQPNRRDILLLGTTAIGLSGTALALWPFIGSMMPAKDVAALATTEVDISPIEEGQRITVIWRGKPVFIEYRSENTVQKIRSEKIEDLRDPQTDQDRVQKAQWLVAIGVCTHLGCIPMGQKEGDPRGDWGGWFCPCHGSHYDQSGRIRKGPAPRNLAIPPYTFKANDILQIG</sequence>
<dbReference type="InterPro" id="IPR017941">
    <property type="entry name" value="Rieske_2Fe-2S"/>
</dbReference>
<evidence type="ECO:0000313" key="24">
    <source>
        <dbReference type="Proteomes" id="UP000632498"/>
    </source>
</evidence>
<evidence type="ECO:0000256" key="7">
    <source>
        <dbReference type="ARBA" id="ARBA00022448"/>
    </source>
</evidence>
<evidence type="ECO:0000256" key="19">
    <source>
        <dbReference type="ARBA" id="ARBA00029351"/>
    </source>
</evidence>
<evidence type="ECO:0000313" key="23">
    <source>
        <dbReference type="EMBL" id="GGF68694.1"/>
    </source>
</evidence>
<organism evidence="23 24">
    <name type="scientific">Terasakiella brassicae</name>
    <dbReference type="NCBI Taxonomy" id="1634917"/>
    <lineage>
        <taxon>Bacteria</taxon>
        <taxon>Pseudomonadati</taxon>
        <taxon>Pseudomonadota</taxon>
        <taxon>Alphaproteobacteria</taxon>
        <taxon>Rhodospirillales</taxon>
        <taxon>Terasakiellaceae</taxon>
        <taxon>Terasakiella</taxon>
    </lineage>
</organism>
<dbReference type="PROSITE" id="PS51296">
    <property type="entry name" value="RIESKE"/>
    <property type="match status" value="1"/>
</dbReference>
<evidence type="ECO:0000256" key="16">
    <source>
        <dbReference type="ARBA" id="ARBA00023014"/>
    </source>
</evidence>
<evidence type="ECO:0000256" key="6">
    <source>
        <dbReference type="ARBA" id="ARBA00019816"/>
    </source>
</evidence>
<comment type="miscellaneous">
    <text evidence="20">The Rieske protein is a high potential 2Fe-2S protein.</text>
</comment>
<keyword evidence="17" id="KW-0472">Membrane</keyword>
<comment type="cofactor">
    <cofactor evidence="20">
        <name>[2Fe-2S] cluster</name>
        <dbReference type="ChEBI" id="CHEBI:190135"/>
    </cofactor>
    <text evidence="20">Binds 1 [2Fe-2S] cluster per subunit.</text>
</comment>
<dbReference type="GO" id="GO:0005886">
    <property type="term" value="C:plasma membrane"/>
    <property type="evidence" value="ECO:0007669"/>
    <property type="project" value="UniProtKB-SubCell"/>
</dbReference>
<dbReference type="InterPro" id="IPR006317">
    <property type="entry name" value="Ubiquinol_cyt_c_Rdtase_Fe-S-su"/>
</dbReference>
<evidence type="ECO:0000256" key="10">
    <source>
        <dbReference type="ARBA" id="ARBA00022714"/>
    </source>
</evidence>
<reference evidence="23" key="2">
    <citation type="submission" date="2020-09" db="EMBL/GenBank/DDBJ databases">
        <authorList>
            <person name="Sun Q."/>
            <person name="Zhou Y."/>
        </authorList>
    </citation>
    <scope>NUCLEOTIDE SEQUENCE</scope>
    <source>
        <strain evidence="23">CGMCC 1.15254</strain>
    </source>
</reference>
<dbReference type="Gene3D" id="1.20.5.510">
    <property type="entry name" value="Single helix bin"/>
    <property type="match status" value="1"/>
</dbReference>
<dbReference type="InterPro" id="IPR019470">
    <property type="entry name" value="Ubiq_cytC_Rdtase_Fe-S_su_TAT"/>
</dbReference>
<keyword evidence="16" id="KW-0411">Iron-sulfur</keyword>
<evidence type="ECO:0000256" key="20">
    <source>
        <dbReference type="RuleBase" id="RU004494"/>
    </source>
</evidence>
<protein>
    <recommendedName>
        <fullName evidence="6 20">Ubiquinol-cytochrome c reductase iron-sulfur subunit</fullName>
        <ecNumber evidence="5 20">7.1.1.8</ecNumber>
    </recommendedName>
</protein>
<dbReference type="GO" id="GO:0051537">
    <property type="term" value="F:2 iron, 2 sulfur cluster binding"/>
    <property type="evidence" value="ECO:0007669"/>
    <property type="project" value="UniProtKB-KW"/>
</dbReference>
<reference evidence="23" key="1">
    <citation type="journal article" date="2014" name="Int. J. Syst. Evol. Microbiol.">
        <title>Complete genome sequence of Corynebacterium casei LMG S-19264T (=DSM 44701T), isolated from a smear-ripened cheese.</title>
        <authorList>
            <consortium name="US DOE Joint Genome Institute (JGI-PGF)"/>
            <person name="Walter F."/>
            <person name="Albersmeier A."/>
            <person name="Kalinowski J."/>
            <person name="Ruckert C."/>
        </authorList>
    </citation>
    <scope>NUCLEOTIDE SEQUENCE</scope>
    <source>
        <strain evidence="23">CGMCC 1.15254</strain>
    </source>
</reference>
<evidence type="ECO:0000256" key="14">
    <source>
        <dbReference type="ARBA" id="ARBA00022989"/>
    </source>
</evidence>
<evidence type="ECO:0000256" key="2">
    <source>
        <dbReference type="ARBA" id="ARBA00004162"/>
    </source>
</evidence>
<dbReference type="GO" id="GO:0008121">
    <property type="term" value="F:quinol-cytochrome-c reductase activity"/>
    <property type="evidence" value="ECO:0007669"/>
    <property type="project" value="UniProtKB-EC"/>
</dbReference>